<name>A0ABS5BIX4_9MOLU</name>
<evidence type="ECO:0000313" key="11">
    <source>
        <dbReference type="EMBL" id="MBP3059541.1"/>
    </source>
</evidence>
<dbReference type="RefSeq" id="WP_138107883.1">
    <property type="nucleotide sequence ID" value="NZ_VBRA02000010.1"/>
</dbReference>
<dbReference type="NCBIfam" id="TIGR00220">
    <property type="entry name" value="mscL"/>
    <property type="match status" value="1"/>
</dbReference>
<feature type="transmembrane region" description="Helical" evidence="10">
    <location>
        <begin position="88"/>
        <end position="109"/>
    </location>
</feature>
<evidence type="ECO:0000256" key="1">
    <source>
        <dbReference type="ARBA" id="ARBA00004141"/>
    </source>
</evidence>
<sequence>MDQLIMTKTIDLQKINNFKEGFKKFINKGDVIKLSVAFILSQLFSKIVTSLTSDIIMPPINLLFSKTYSLKGLRLHLSGDIFINYGNFIQSILEFLMVSFIFYVIFSYINNKISKEENKNQEIIKNEQLEAKQKLENMENEKIQTLKEIKNLLKNRLN</sequence>
<evidence type="ECO:0000256" key="4">
    <source>
        <dbReference type="ARBA" id="ARBA00022692"/>
    </source>
</evidence>
<evidence type="ECO:0000256" key="10">
    <source>
        <dbReference type="SAM" id="Phobius"/>
    </source>
</evidence>
<keyword evidence="4 10" id="KW-0812">Transmembrane</keyword>
<comment type="caution">
    <text evidence="11">The sequence shown here is derived from an EMBL/GenBank/DDBJ whole genome shotgun (WGS) entry which is preliminary data.</text>
</comment>
<evidence type="ECO:0000256" key="7">
    <source>
        <dbReference type="ARBA" id="ARBA00023136"/>
    </source>
</evidence>
<evidence type="ECO:0000256" key="2">
    <source>
        <dbReference type="ARBA" id="ARBA00022448"/>
    </source>
</evidence>
<evidence type="ECO:0000256" key="6">
    <source>
        <dbReference type="ARBA" id="ARBA00023065"/>
    </source>
</evidence>
<accession>A0ABS5BIX4</accession>
<keyword evidence="3" id="KW-1003">Cell membrane</keyword>
<dbReference type="InterPro" id="IPR037673">
    <property type="entry name" value="MSC/AndL"/>
</dbReference>
<reference evidence="11" key="1">
    <citation type="submission" date="2019-10" db="EMBL/GenBank/DDBJ databases">
        <title>Whole Genome Sequencing and Characterization of Texas Phoenix Palm Decline Phytoplasma Belongs to Lethal Yellowing (16SrIV) Group.</title>
        <authorList>
            <person name="Bao M."/>
        </authorList>
    </citation>
    <scope>NUCLEOTIDE SEQUENCE [LARGE SCALE GENOMIC DNA]</scope>
    <source>
        <strain evidence="11">ACPD</strain>
    </source>
</reference>
<dbReference type="SUPFAM" id="SSF81330">
    <property type="entry name" value="Gated mechanosensitive channel"/>
    <property type="match status" value="1"/>
</dbReference>
<keyword evidence="7 10" id="KW-0472">Membrane</keyword>
<evidence type="ECO:0000256" key="5">
    <source>
        <dbReference type="ARBA" id="ARBA00022989"/>
    </source>
</evidence>
<keyword evidence="9" id="KW-0175">Coiled coil</keyword>
<keyword evidence="5 10" id="KW-1133">Transmembrane helix</keyword>
<evidence type="ECO:0000313" key="12">
    <source>
        <dbReference type="Proteomes" id="UP001192346"/>
    </source>
</evidence>
<dbReference type="Gene3D" id="1.10.1200.120">
    <property type="entry name" value="Large-conductance mechanosensitive channel, MscL, domain 1"/>
    <property type="match status" value="1"/>
</dbReference>
<keyword evidence="12" id="KW-1185">Reference proteome</keyword>
<gene>
    <name evidence="11" type="primary">mscL</name>
    <name evidence="11" type="ORF">FEF22_001975</name>
</gene>
<feature type="coiled-coil region" evidence="9">
    <location>
        <begin position="112"/>
        <end position="155"/>
    </location>
</feature>
<dbReference type="InterPro" id="IPR001185">
    <property type="entry name" value="MS_channel"/>
</dbReference>
<keyword evidence="2" id="KW-0813">Transport</keyword>
<dbReference type="PANTHER" id="PTHR30266">
    <property type="entry name" value="MECHANOSENSITIVE CHANNEL MSCL"/>
    <property type="match status" value="1"/>
</dbReference>
<protein>
    <submittedName>
        <fullName evidence="11">Large conductance mechanosensitive channel protein MscL</fullName>
    </submittedName>
</protein>
<keyword evidence="6" id="KW-0406">Ion transport</keyword>
<comment type="subcellular location">
    <subcellularLocation>
        <location evidence="1">Membrane</location>
        <topology evidence="1">Multi-pass membrane protein</topology>
    </subcellularLocation>
</comment>
<organism evidence="11 12">
    <name type="scientific">Texas Phoenix palm phytoplasma</name>
    <dbReference type="NCBI Taxonomy" id="176709"/>
    <lineage>
        <taxon>Bacteria</taxon>
        <taxon>Bacillati</taxon>
        <taxon>Mycoplasmatota</taxon>
        <taxon>Mollicutes</taxon>
        <taxon>Acholeplasmatales</taxon>
        <taxon>Acholeplasmataceae</taxon>
        <taxon>Candidatus Phytoplasma</taxon>
        <taxon>16SrIV (Coconut lethal yellows group)</taxon>
    </lineage>
</organism>
<dbReference type="Pfam" id="PF01741">
    <property type="entry name" value="MscL"/>
    <property type="match status" value="1"/>
</dbReference>
<dbReference type="Proteomes" id="UP001192346">
    <property type="component" value="Unassembled WGS sequence"/>
</dbReference>
<proteinExistence type="predicted"/>
<evidence type="ECO:0000256" key="3">
    <source>
        <dbReference type="ARBA" id="ARBA00022475"/>
    </source>
</evidence>
<dbReference type="EMBL" id="VBRA02000010">
    <property type="protein sequence ID" value="MBP3059541.1"/>
    <property type="molecule type" value="Genomic_DNA"/>
</dbReference>
<dbReference type="PANTHER" id="PTHR30266:SF2">
    <property type="entry name" value="LARGE-CONDUCTANCE MECHANOSENSITIVE CHANNEL"/>
    <property type="match status" value="1"/>
</dbReference>
<evidence type="ECO:0000256" key="8">
    <source>
        <dbReference type="ARBA" id="ARBA00023303"/>
    </source>
</evidence>
<dbReference type="InterPro" id="IPR036019">
    <property type="entry name" value="MscL_channel"/>
</dbReference>
<evidence type="ECO:0000256" key="9">
    <source>
        <dbReference type="SAM" id="Coils"/>
    </source>
</evidence>
<keyword evidence="8" id="KW-0407">Ion channel</keyword>